<dbReference type="InterPro" id="IPR002860">
    <property type="entry name" value="BNR_rpt"/>
</dbReference>
<dbReference type="InterPro" id="IPR052025">
    <property type="entry name" value="Xyloglucanase_GH74"/>
</dbReference>
<proteinExistence type="inferred from homology"/>
<keyword evidence="3" id="KW-0119">Carbohydrate metabolism</keyword>
<comment type="similarity">
    <text evidence="6">Belongs to the glycosyl hydrolase 74 family.</text>
</comment>
<dbReference type="Gene3D" id="2.130.10.10">
    <property type="entry name" value="YVTN repeat-like/Quinoprotein amine dehydrogenase"/>
    <property type="match status" value="2"/>
</dbReference>
<keyword evidence="1 7" id="KW-0732">Signal</keyword>
<dbReference type="Proteomes" id="UP000295645">
    <property type="component" value="Unassembled WGS sequence"/>
</dbReference>
<protein>
    <submittedName>
        <fullName evidence="8">BNR-Asp box repeat protein</fullName>
    </submittedName>
</protein>
<comment type="caution">
    <text evidence="8">The sequence shown here is derived from an EMBL/GenBank/DDBJ whole genome shotgun (WGS) entry which is preliminary data.</text>
</comment>
<reference evidence="8 9" key="1">
    <citation type="submission" date="2019-03" db="EMBL/GenBank/DDBJ databases">
        <title>Above-ground endophytic microbial communities from plants in different locations in the United States.</title>
        <authorList>
            <person name="Frank C."/>
        </authorList>
    </citation>
    <scope>NUCLEOTIDE SEQUENCE [LARGE SCALE GENOMIC DNA]</scope>
    <source>
        <strain evidence="8 9">LP_13_YM</strain>
    </source>
</reference>
<dbReference type="PANTHER" id="PTHR43739">
    <property type="entry name" value="XYLOGLUCANASE (EUROFUNG)"/>
    <property type="match status" value="1"/>
</dbReference>
<organism evidence="8 9">
    <name type="scientific">Luteibacter rhizovicinus</name>
    <dbReference type="NCBI Taxonomy" id="242606"/>
    <lineage>
        <taxon>Bacteria</taxon>
        <taxon>Pseudomonadati</taxon>
        <taxon>Pseudomonadota</taxon>
        <taxon>Gammaproteobacteria</taxon>
        <taxon>Lysobacterales</taxon>
        <taxon>Rhodanobacteraceae</taxon>
        <taxon>Luteibacter</taxon>
    </lineage>
</organism>
<gene>
    <name evidence="8" type="ORF">EC912_102278</name>
</gene>
<evidence type="ECO:0000313" key="8">
    <source>
        <dbReference type="EMBL" id="TCV95933.1"/>
    </source>
</evidence>
<keyword evidence="9" id="KW-1185">Reference proteome</keyword>
<evidence type="ECO:0000256" key="1">
    <source>
        <dbReference type="ARBA" id="ARBA00022729"/>
    </source>
</evidence>
<evidence type="ECO:0000256" key="5">
    <source>
        <dbReference type="ARBA" id="ARBA00023326"/>
    </source>
</evidence>
<dbReference type="Pfam" id="PF15899">
    <property type="entry name" value="BNR_6"/>
    <property type="match status" value="1"/>
</dbReference>
<name>A0A4R3YX94_9GAMM</name>
<dbReference type="CDD" id="cd15482">
    <property type="entry name" value="Sialidase_non-viral"/>
    <property type="match status" value="1"/>
</dbReference>
<evidence type="ECO:0000256" key="2">
    <source>
        <dbReference type="ARBA" id="ARBA00022801"/>
    </source>
</evidence>
<feature type="chain" id="PRO_5020578202" evidence="7">
    <location>
        <begin position="34"/>
        <end position="737"/>
    </location>
</feature>
<dbReference type="SUPFAM" id="SSF110296">
    <property type="entry name" value="Oligoxyloglucan reducing end-specific cellobiohydrolase"/>
    <property type="match status" value="2"/>
</dbReference>
<dbReference type="PANTHER" id="PTHR43739:SF2">
    <property type="entry name" value="OLIGOXYLOGLUCAN-REDUCING END-SPECIFIC XYLOGLUCANASE-RELATED"/>
    <property type="match status" value="1"/>
</dbReference>
<keyword evidence="2" id="KW-0378">Hydrolase</keyword>
<dbReference type="GO" id="GO:0016798">
    <property type="term" value="F:hydrolase activity, acting on glycosyl bonds"/>
    <property type="evidence" value="ECO:0007669"/>
    <property type="project" value="UniProtKB-KW"/>
</dbReference>
<dbReference type="RefSeq" id="WP_132142161.1">
    <property type="nucleotide sequence ID" value="NZ_SMCS01000002.1"/>
</dbReference>
<dbReference type="EMBL" id="SMCS01000002">
    <property type="protein sequence ID" value="TCV95933.1"/>
    <property type="molecule type" value="Genomic_DNA"/>
</dbReference>
<evidence type="ECO:0000313" key="9">
    <source>
        <dbReference type="Proteomes" id="UP000295645"/>
    </source>
</evidence>
<evidence type="ECO:0000256" key="7">
    <source>
        <dbReference type="SAM" id="SignalP"/>
    </source>
</evidence>
<dbReference type="AlphaFoldDB" id="A0A4R3YX94"/>
<evidence type="ECO:0000256" key="3">
    <source>
        <dbReference type="ARBA" id="ARBA00023277"/>
    </source>
</evidence>
<dbReference type="InterPro" id="IPR015943">
    <property type="entry name" value="WD40/YVTN_repeat-like_dom_sf"/>
</dbReference>
<feature type="signal peptide" evidence="7">
    <location>
        <begin position="1"/>
        <end position="33"/>
    </location>
</feature>
<dbReference type="OrthoDB" id="5711096at2"/>
<dbReference type="GO" id="GO:0000272">
    <property type="term" value="P:polysaccharide catabolic process"/>
    <property type="evidence" value="ECO:0007669"/>
    <property type="project" value="UniProtKB-KW"/>
</dbReference>
<sequence length="737" mass="79616">MGTYRRWRSWHSALLTIAAGLISTGPLSTGASARDAVPYTWNSVRIGGGGYVSGLSCHPRVKGLCYARTDVGGAYRWDAAKTRWIPLTDWIDADDVNLAGIDSLAFDPSDPERLYLAAGTYTTEQAGNGAILRSDDRGATFQRTDLPFKLGGNELGRGNGERLSVNPIDGRQLMFGSRGAGLWRSDDRGATWRHVDSFPAVATAPSSTAENSWRRQSIGIVFTVFDTSTVYAGVSTRETSLFESSDGGNAWQPVQGQPTGLRPTHMRADGRGGWYLTYGDEPGPDEMNDGAIWHYEPKSHAWTDVTPIPRDGKPSGFGWGDIAVDTKNPDRLLASTHAHYKPAGDLLFRSTDAGKHWTEVFARSDFEHDSAIWTRDHIPHWMTTVVIDPFDSDHAMFVTGYGIWASRNLLAFDSGARASWWFQDDGLEETVPLGLASPAKGPPLISAVGDLDGFRHDDLTRAPLQLAGPPRYMNSESIDVAGNAQDIVVRAGRIRGTPTTARAAWSTDGGRSWTAFASEPDDGAGAGTIAVAADGVAMLWMPVQARTAWLTVDRGAHWTRTGGVPVRSRVFADRVDPKRFYAWSPIDGRLYVSRDGGHVFAAVAGEFADALAAEAGEAYATPGKAGDLWFASATGGLIHGDSDGRLIGRAAHIDIADSLGFGKSSPDSTTSTLFVAGKRDGKRGLYRSTDDGASWVRINDDTHQFGRIGHVTGDPRLFGRVYFATGGRGIFYGDEHK</sequence>
<keyword evidence="5" id="KW-0624">Polysaccharide degradation</keyword>
<evidence type="ECO:0000256" key="6">
    <source>
        <dbReference type="ARBA" id="ARBA00037986"/>
    </source>
</evidence>
<evidence type="ECO:0000256" key="4">
    <source>
        <dbReference type="ARBA" id="ARBA00023295"/>
    </source>
</evidence>
<dbReference type="GO" id="GO:0010411">
    <property type="term" value="P:xyloglucan metabolic process"/>
    <property type="evidence" value="ECO:0007669"/>
    <property type="project" value="TreeGrafter"/>
</dbReference>
<accession>A0A4R3YX94</accession>
<keyword evidence="4" id="KW-0326">Glycosidase</keyword>